<protein>
    <submittedName>
        <fullName evidence="2">Uncharacterized protein</fullName>
    </submittedName>
</protein>
<reference evidence="2 3" key="1">
    <citation type="journal article" date="2022" name="bioRxiv">
        <title>Genomics of Preaxostyla Flagellates Illuminates Evolutionary Transitions and the Path Towards Mitochondrial Loss.</title>
        <authorList>
            <person name="Novak L.V.F."/>
            <person name="Treitli S.C."/>
            <person name="Pyrih J."/>
            <person name="Halakuc P."/>
            <person name="Pipaliya S.V."/>
            <person name="Vacek V."/>
            <person name="Brzon O."/>
            <person name="Soukal P."/>
            <person name="Eme L."/>
            <person name="Dacks J.B."/>
            <person name="Karnkowska A."/>
            <person name="Elias M."/>
            <person name="Hampl V."/>
        </authorList>
    </citation>
    <scope>NUCLEOTIDE SEQUENCE [LARGE SCALE GENOMIC DNA]</scope>
    <source>
        <strain evidence="2">NAU3</strain>
        <tissue evidence="2">Gut</tissue>
    </source>
</reference>
<feature type="region of interest" description="Disordered" evidence="1">
    <location>
        <begin position="1"/>
        <end position="21"/>
    </location>
</feature>
<sequence>MLTGDLEVSDSTPFLDWDDSQQNSIPCDSPIFMSLVSMIHNGYNMLHELVEKAKKLLSRMMEHEEKQSIKIPKTSQSAQSTEHTMDALFNSLAILLSSPSTDMNGRALNLISKWLESIPPSRRLRLLDANLIPHIVNTLQPHTVPLADNDTFHSSFLSIIISSTIHELSKEPTNPNTFDPNTNQTVHDTILRKVVLPSEGYFNNLCHNRFSCQTKVFSESTVMVIHNIFTMCACHPPALRWMQSSCFPLLWTSFLDNHEKENSLQFTIWCMVNTCQRWKKDEEEVRKRGNEVIGVLNEEGQENDVEQKLMTNGERYQGTVVRRFSFELSTLLGLNLPQLE</sequence>
<comment type="caution">
    <text evidence="2">The sequence shown here is derived from an EMBL/GenBank/DDBJ whole genome shotgun (WGS) entry which is preliminary data.</text>
</comment>
<keyword evidence="3" id="KW-1185">Reference proteome</keyword>
<organism evidence="2 3">
    <name type="scientific">Blattamonas nauphoetae</name>
    <dbReference type="NCBI Taxonomy" id="2049346"/>
    <lineage>
        <taxon>Eukaryota</taxon>
        <taxon>Metamonada</taxon>
        <taxon>Preaxostyla</taxon>
        <taxon>Oxymonadida</taxon>
        <taxon>Blattamonas</taxon>
    </lineage>
</organism>
<evidence type="ECO:0000313" key="2">
    <source>
        <dbReference type="EMBL" id="KAK2952719.1"/>
    </source>
</evidence>
<dbReference type="Proteomes" id="UP001281761">
    <property type="component" value="Unassembled WGS sequence"/>
</dbReference>
<evidence type="ECO:0000313" key="3">
    <source>
        <dbReference type="Proteomes" id="UP001281761"/>
    </source>
</evidence>
<evidence type="ECO:0000256" key="1">
    <source>
        <dbReference type="SAM" id="MobiDB-lite"/>
    </source>
</evidence>
<proteinExistence type="predicted"/>
<gene>
    <name evidence="2" type="ORF">BLNAU_12368</name>
</gene>
<name>A0ABQ9XPJ4_9EUKA</name>
<dbReference type="InterPro" id="IPR016024">
    <property type="entry name" value="ARM-type_fold"/>
</dbReference>
<dbReference type="EMBL" id="JARBJD010000100">
    <property type="protein sequence ID" value="KAK2952719.1"/>
    <property type="molecule type" value="Genomic_DNA"/>
</dbReference>
<accession>A0ABQ9XPJ4</accession>
<dbReference type="SUPFAM" id="SSF48371">
    <property type="entry name" value="ARM repeat"/>
    <property type="match status" value="1"/>
</dbReference>